<evidence type="ECO:0000256" key="1">
    <source>
        <dbReference type="SAM" id="Phobius"/>
    </source>
</evidence>
<protein>
    <submittedName>
        <fullName evidence="2">Uncharacterized protein</fullName>
    </submittedName>
</protein>
<feature type="transmembrane region" description="Helical" evidence="1">
    <location>
        <begin position="193"/>
        <end position="213"/>
    </location>
</feature>
<dbReference type="Proteomes" id="UP000612746">
    <property type="component" value="Unassembled WGS sequence"/>
</dbReference>
<reference evidence="2" key="1">
    <citation type="submission" date="2020-12" db="EMBL/GenBank/DDBJ databases">
        <title>Metabolic potential, ecology and presence of endohyphal bacteria is reflected in genomic diversity of Mucoromycotina.</title>
        <authorList>
            <person name="Muszewska A."/>
            <person name="Okrasinska A."/>
            <person name="Steczkiewicz K."/>
            <person name="Drgas O."/>
            <person name="Orlowska M."/>
            <person name="Perlinska-Lenart U."/>
            <person name="Aleksandrzak-Piekarczyk T."/>
            <person name="Szatraj K."/>
            <person name="Zielenkiewicz U."/>
            <person name="Pilsyk S."/>
            <person name="Malc E."/>
            <person name="Mieczkowski P."/>
            <person name="Kruszewska J.S."/>
            <person name="Biernat P."/>
            <person name="Pawlowska J."/>
        </authorList>
    </citation>
    <scope>NUCLEOTIDE SEQUENCE</scope>
    <source>
        <strain evidence="2">WA0000051536</strain>
    </source>
</reference>
<evidence type="ECO:0000313" key="3">
    <source>
        <dbReference type="Proteomes" id="UP000612746"/>
    </source>
</evidence>
<keyword evidence="1" id="KW-0812">Transmembrane</keyword>
<feature type="transmembrane region" description="Helical" evidence="1">
    <location>
        <begin position="151"/>
        <end position="173"/>
    </location>
</feature>
<evidence type="ECO:0000313" key="2">
    <source>
        <dbReference type="EMBL" id="KAG2188737.1"/>
    </source>
</evidence>
<feature type="transmembrane region" description="Helical" evidence="1">
    <location>
        <begin position="56"/>
        <end position="74"/>
    </location>
</feature>
<dbReference type="AlphaFoldDB" id="A0A8H7UNZ5"/>
<gene>
    <name evidence="2" type="ORF">INT44_003876</name>
</gene>
<feature type="transmembrane region" description="Helical" evidence="1">
    <location>
        <begin position="80"/>
        <end position="103"/>
    </location>
</feature>
<keyword evidence="1" id="KW-0472">Membrane</keyword>
<sequence length="302" mass="34333">MVEVLQDENVYTQSQTDAILCSVYYIWAFVAFIYLLNRVAKDIHFHIKNPFRISGFCCNLLTLVQATLLVYSVVRLQTPRYTTIVFFVCRMVFVLVTSANQVITGRSLGQSYLRAWYLTIPLFLSLLAYLAADLACIIVVPVYNIDAAPNWLYIIGSVLCLAHLFLANLFALLPLVRRHPDNELDPFNCGTSLWHFTCFSFLLLAFIAAYIVSFVRSDVWYTISFISVEGILRVCCQFVYGAKAPKWAQRTFLTPFASLFPVEITFTPEVIEHQVTQDQEEMSICYDNKGGKHVLASVTPPV</sequence>
<dbReference type="EMBL" id="JAEPRA010000001">
    <property type="protein sequence ID" value="KAG2188737.1"/>
    <property type="molecule type" value="Genomic_DNA"/>
</dbReference>
<organism evidence="2 3">
    <name type="scientific">Umbelopsis vinacea</name>
    <dbReference type="NCBI Taxonomy" id="44442"/>
    <lineage>
        <taxon>Eukaryota</taxon>
        <taxon>Fungi</taxon>
        <taxon>Fungi incertae sedis</taxon>
        <taxon>Mucoromycota</taxon>
        <taxon>Mucoromycotina</taxon>
        <taxon>Umbelopsidomycetes</taxon>
        <taxon>Umbelopsidales</taxon>
        <taxon>Umbelopsidaceae</taxon>
        <taxon>Umbelopsis</taxon>
    </lineage>
</organism>
<name>A0A8H7UNZ5_9FUNG</name>
<dbReference type="OrthoDB" id="2354828at2759"/>
<keyword evidence="3" id="KW-1185">Reference proteome</keyword>
<proteinExistence type="predicted"/>
<accession>A0A8H7UNZ5</accession>
<comment type="caution">
    <text evidence="2">The sequence shown here is derived from an EMBL/GenBank/DDBJ whole genome shotgun (WGS) entry which is preliminary data.</text>
</comment>
<feature type="transmembrane region" description="Helical" evidence="1">
    <location>
        <begin position="17"/>
        <end position="36"/>
    </location>
</feature>
<keyword evidence="1" id="KW-1133">Transmembrane helix</keyword>
<feature type="transmembrane region" description="Helical" evidence="1">
    <location>
        <begin position="115"/>
        <end position="145"/>
    </location>
</feature>